<name>A0A540N8J6_MALBA</name>
<organism evidence="2 3">
    <name type="scientific">Malus baccata</name>
    <name type="common">Siberian crab apple</name>
    <name type="synonym">Pyrus baccata</name>
    <dbReference type="NCBI Taxonomy" id="106549"/>
    <lineage>
        <taxon>Eukaryota</taxon>
        <taxon>Viridiplantae</taxon>
        <taxon>Streptophyta</taxon>
        <taxon>Embryophyta</taxon>
        <taxon>Tracheophyta</taxon>
        <taxon>Spermatophyta</taxon>
        <taxon>Magnoliopsida</taxon>
        <taxon>eudicotyledons</taxon>
        <taxon>Gunneridae</taxon>
        <taxon>Pentapetalae</taxon>
        <taxon>rosids</taxon>
        <taxon>fabids</taxon>
        <taxon>Rosales</taxon>
        <taxon>Rosaceae</taxon>
        <taxon>Amygdaloideae</taxon>
        <taxon>Maleae</taxon>
        <taxon>Malus</taxon>
    </lineage>
</organism>
<evidence type="ECO:0000313" key="2">
    <source>
        <dbReference type="EMBL" id="TQE07374.1"/>
    </source>
</evidence>
<sequence length="135" mass="15605">MVRLRFGSGRSDRKMNGVGRQGQRSSAKDYGFYGGGGGGPLSRVYQNAQRGYNEFYAEALSTPPYNVMRSRVSREPEEEEIGWRWETSLREHRRSRRLGASSTTCCEDRRCCRRDERMRCCSRRKGEAWIGFFGV</sequence>
<proteinExistence type="predicted"/>
<accession>A0A540N8J6</accession>
<comment type="caution">
    <text evidence="2">The sequence shown here is derived from an EMBL/GenBank/DDBJ whole genome shotgun (WGS) entry which is preliminary data.</text>
</comment>
<protein>
    <submittedName>
        <fullName evidence="2">Uncharacterized protein</fullName>
    </submittedName>
</protein>
<keyword evidence="3" id="KW-1185">Reference proteome</keyword>
<dbReference type="Proteomes" id="UP000315295">
    <property type="component" value="Unassembled WGS sequence"/>
</dbReference>
<reference evidence="2 3" key="1">
    <citation type="journal article" date="2019" name="G3 (Bethesda)">
        <title>Sequencing of a Wild Apple (Malus baccata) Genome Unravels the Differences Between Cultivated and Wild Apple Species Regarding Disease Resistance and Cold Tolerance.</title>
        <authorList>
            <person name="Chen X."/>
        </authorList>
    </citation>
    <scope>NUCLEOTIDE SEQUENCE [LARGE SCALE GENOMIC DNA]</scope>
    <source>
        <strain evidence="3">cv. Shandingzi</strain>
        <tissue evidence="2">Leaves</tissue>
    </source>
</reference>
<feature type="region of interest" description="Disordered" evidence="1">
    <location>
        <begin position="1"/>
        <end position="31"/>
    </location>
</feature>
<gene>
    <name evidence="2" type="ORF">C1H46_007027</name>
</gene>
<evidence type="ECO:0000313" key="3">
    <source>
        <dbReference type="Proteomes" id="UP000315295"/>
    </source>
</evidence>
<dbReference type="STRING" id="106549.A0A540N8J6"/>
<dbReference type="EMBL" id="VIEB01000087">
    <property type="protein sequence ID" value="TQE07374.1"/>
    <property type="molecule type" value="Genomic_DNA"/>
</dbReference>
<evidence type="ECO:0000256" key="1">
    <source>
        <dbReference type="SAM" id="MobiDB-lite"/>
    </source>
</evidence>
<dbReference type="AlphaFoldDB" id="A0A540N8J6"/>